<protein>
    <submittedName>
        <fullName evidence="1">Conjugal transfer protein TraG</fullName>
    </submittedName>
</protein>
<dbReference type="AlphaFoldDB" id="A0A6I0KDW9"/>
<proteinExistence type="predicted"/>
<evidence type="ECO:0000313" key="1">
    <source>
        <dbReference type="EMBL" id="KAB4164827.1"/>
    </source>
</evidence>
<gene>
    <name evidence="1" type="ORF">GAQ59_22425</name>
</gene>
<organism evidence="1 2">
    <name type="scientific">Bacteroides uniformis</name>
    <dbReference type="NCBI Taxonomy" id="820"/>
    <lineage>
        <taxon>Bacteria</taxon>
        <taxon>Pseudomonadati</taxon>
        <taxon>Bacteroidota</taxon>
        <taxon>Bacteroidia</taxon>
        <taxon>Bacteroidales</taxon>
        <taxon>Bacteroidaceae</taxon>
        <taxon>Bacteroides</taxon>
    </lineage>
</organism>
<name>A0A6I0KDW9_BACUN</name>
<sequence length="88" mass="10183">GGKPPFFNVQMDMCRFEEKEIPRFSLPVRLGNGKEEMELEILEEIIQQNYIKIIEDVNAILKKIEDKLKEKSAVPAAGTHKTEQKIIR</sequence>
<dbReference type="EMBL" id="WCUG01000085">
    <property type="protein sequence ID" value="KAB4164827.1"/>
    <property type="molecule type" value="Genomic_DNA"/>
</dbReference>
<comment type="caution">
    <text evidence="1">The sequence shown here is derived from an EMBL/GenBank/DDBJ whole genome shotgun (WGS) entry which is preliminary data.</text>
</comment>
<accession>A0A6I0KDW9</accession>
<feature type="non-terminal residue" evidence="1">
    <location>
        <position position="1"/>
    </location>
</feature>
<reference evidence="1 2" key="1">
    <citation type="journal article" date="2019" name="Nat. Med.">
        <title>A library of human gut bacterial isolates paired with longitudinal multiomics data enables mechanistic microbiome research.</title>
        <authorList>
            <person name="Poyet M."/>
            <person name="Groussin M."/>
            <person name="Gibbons S.M."/>
            <person name="Avila-Pacheco J."/>
            <person name="Jiang X."/>
            <person name="Kearney S.M."/>
            <person name="Perrotta A.R."/>
            <person name="Berdy B."/>
            <person name="Zhao S."/>
            <person name="Lieberman T.D."/>
            <person name="Swanson P.K."/>
            <person name="Smith M."/>
            <person name="Roesemann S."/>
            <person name="Alexander J.E."/>
            <person name="Rich S.A."/>
            <person name="Livny J."/>
            <person name="Vlamakis H."/>
            <person name="Clish C."/>
            <person name="Bullock K."/>
            <person name="Deik A."/>
            <person name="Scott J."/>
            <person name="Pierce K.A."/>
            <person name="Xavier R.J."/>
            <person name="Alm E.J."/>
        </authorList>
    </citation>
    <scope>NUCLEOTIDE SEQUENCE [LARGE SCALE GENOMIC DNA]</scope>
    <source>
        <strain evidence="1 2">BIOML-A27</strain>
    </source>
</reference>
<evidence type="ECO:0000313" key="2">
    <source>
        <dbReference type="Proteomes" id="UP000433928"/>
    </source>
</evidence>
<dbReference type="Proteomes" id="UP000433928">
    <property type="component" value="Unassembled WGS sequence"/>
</dbReference>